<dbReference type="InterPro" id="IPR029058">
    <property type="entry name" value="AB_hydrolase_fold"/>
</dbReference>
<dbReference type="InterPro" id="IPR050300">
    <property type="entry name" value="GDXG_lipolytic_enzyme"/>
</dbReference>
<dbReference type="RefSeq" id="WP_188159575.1">
    <property type="nucleotide sequence ID" value="NZ_BMGH01000001.1"/>
</dbReference>
<proteinExistence type="inferred from homology"/>
<dbReference type="InterPro" id="IPR013094">
    <property type="entry name" value="AB_hydrolase_3"/>
</dbReference>
<dbReference type="SUPFAM" id="SSF53474">
    <property type="entry name" value="alpha/beta-Hydrolases"/>
    <property type="match status" value="1"/>
</dbReference>
<evidence type="ECO:0000313" key="4">
    <source>
        <dbReference type="EMBL" id="GGC97900.1"/>
    </source>
</evidence>
<keyword evidence="2" id="KW-0378">Hydrolase</keyword>
<evidence type="ECO:0000259" key="3">
    <source>
        <dbReference type="Pfam" id="PF07859"/>
    </source>
</evidence>
<name>A0A8J2V5W6_9PROT</name>
<feature type="domain" description="Alpha/beta hydrolase fold-3" evidence="3">
    <location>
        <begin position="87"/>
        <end position="291"/>
    </location>
</feature>
<dbReference type="Gene3D" id="3.40.50.1820">
    <property type="entry name" value="alpha/beta hydrolase"/>
    <property type="match status" value="1"/>
</dbReference>
<dbReference type="AlphaFoldDB" id="A0A8J2V5W6"/>
<evidence type="ECO:0000256" key="2">
    <source>
        <dbReference type="ARBA" id="ARBA00022801"/>
    </source>
</evidence>
<organism evidence="4 5">
    <name type="scientific">Aquisalinus flavus</name>
    <dbReference type="NCBI Taxonomy" id="1526572"/>
    <lineage>
        <taxon>Bacteria</taxon>
        <taxon>Pseudomonadati</taxon>
        <taxon>Pseudomonadota</taxon>
        <taxon>Alphaproteobacteria</taxon>
        <taxon>Parvularculales</taxon>
        <taxon>Parvularculaceae</taxon>
        <taxon>Aquisalinus</taxon>
    </lineage>
</organism>
<sequence length="312" mass="34055">MFKRRSKICTSISAEAQMLYPNLKSYGAFDGLSNKLTRNLARELVHRVWRAARDEVDFPYSVEACSLGGVPGQRISAGEVAPDCPVIFYVHAGAFVCGSAEINAGAVLPTCHLAGCEAWGVDYALAPEHPFPAGLDDVTSFYLALRERVGPDRKIIGIGDSAGANLLLSSMMSWRDSGIALPDRAVFISSCLDGTASSDTVITMQKHDPLIRIEGPNSLKSVFRYYANGADLSDWRISPINGDMTGLPPMLIHVGSREALLGDSARLSEKARRSGVDVALRVFDGMFHMFHLHWSLPEARACHEDIADFIRR</sequence>
<reference evidence="4" key="2">
    <citation type="submission" date="2020-09" db="EMBL/GenBank/DDBJ databases">
        <authorList>
            <person name="Sun Q."/>
            <person name="Zhou Y."/>
        </authorList>
    </citation>
    <scope>NUCLEOTIDE SEQUENCE</scope>
    <source>
        <strain evidence="4">CGMCC 1.12921</strain>
    </source>
</reference>
<dbReference type="Pfam" id="PF07859">
    <property type="entry name" value="Abhydrolase_3"/>
    <property type="match status" value="1"/>
</dbReference>
<dbReference type="Proteomes" id="UP000613582">
    <property type="component" value="Unassembled WGS sequence"/>
</dbReference>
<dbReference type="PANTHER" id="PTHR48081">
    <property type="entry name" value="AB HYDROLASE SUPERFAMILY PROTEIN C4A8.06C"/>
    <property type="match status" value="1"/>
</dbReference>
<evidence type="ECO:0000313" key="5">
    <source>
        <dbReference type="Proteomes" id="UP000613582"/>
    </source>
</evidence>
<accession>A0A8J2V5W6</accession>
<dbReference type="EMBL" id="BMGH01000001">
    <property type="protein sequence ID" value="GGC97900.1"/>
    <property type="molecule type" value="Genomic_DNA"/>
</dbReference>
<dbReference type="PANTHER" id="PTHR48081:SF30">
    <property type="entry name" value="ACETYL-HYDROLASE LIPR-RELATED"/>
    <property type="match status" value="1"/>
</dbReference>
<evidence type="ECO:0000256" key="1">
    <source>
        <dbReference type="ARBA" id="ARBA00010515"/>
    </source>
</evidence>
<keyword evidence="5" id="KW-1185">Reference proteome</keyword>
<gene>
    <name evidence="4" type="primary">est</name>
    <name evidence="4" type="ORF">GCM10011342_03530</name>
</gene>
<dbReference type="GO" id="GO:0004806">
    <property type="term" value="F:triacylglycerol lipase activity"/>
    <property type="evidence" value="ECO:0007669"/>
    <property type="project" value="TreeGrafter"/>
</dbReference>
<protein>
    <submittedName>
        <fullName evidence="4">Esterase</fullName>
    </submittedName>
</protein>
<comment type="caution">
    <text evidence="4">The sequence shown here is derived from an EMBL/GenBank/DDBJ whole genome shotgun (WGS) entry which is preliminary data.</text>
</comment>
<comment type="similarity">
    <text evidence="1">Belongs to the 'GDXG' lipolytic enzyme family.</text>
</comment>
<reference evidence="4" key="1">
    <citation type="journal article" date="2014" name="Int. J. Syst. Evol. Microbiol.">
        <title>Complete genome sequence of Corynebacterium casei LMG S-19264T (=DSM 44701T), isolated from a smear-ripened cheese.</title>
        <authorList>
            <consortium name="US DOE Joint Genome Institute (JGI-PGF)"/>
            <person name="Walter F."/>
            <person name="Albersmeier A."/>
            <person name="Kalinowski J."/>
            <person name="Ruckert C."/>
        </authorList>
    </citation>
    <scope>NUCLEOTIDE SEQUENCE</scope>
    <source>
        <strain evidence="4">CGMCC 1.12921</strain>
    </source>
</reference>